<accession>A0ABC8RRM5</accession>
<dbReference type="PANTHER" id="PTHR33730:SF4">
    <property type="entry name" value="OS05G0542732 PROTEIN"/>
    <property type="match status" value="1"/>
</dbReference>
<dbReference type="Proteomes" id="UP001642360">
    <property type="component" value="Unassembled WGS sequence"/>
</dbReference>
<organism evidence="2 3">
    <name type="scientific">Ilex paraguariensis</name>
    <name type="common">yerba mate</name>
    <dbReference type="NCBI Taxonomy" id="185542"/>
    <lineage>
        <taxon>Eukaryota</taxon>
        <taxon>Viridiplantae</taxon>
        <taxon>Streptophyta</taxon>
        <taxon>Embryophyta</taxon>
        <taxon>Tracheophyta</taxon>
        <taxon>Spermatophyta</taxon>
        <taxon>Magnoliopsida</taxon>
        <taxon>eudicotyledons</taxon>
        <taxon>Gunneridae</taxon>
        <taxon>Pentapetalae</taxon>
        <taxon>asterids</taxon>
        <taxon>campanulids</taxon>
        <taxon>Aquifoliales</taxon>
        <taxon>Aquifoliaceae</taxon>
        <taxon>Ilex</taxon>
    </lineage>
</organism>
<feature type="region of interest" description="Disordered" evidence="1">
    <location>
        <begin position="27"/>
        <end position="78"/>
    </location>
</feature>
<keyword evidence="3" id="KW-1185">Reference proteome</keyword>
<evidence type="ECO:0008006" key="4">
    <source>
        <dbReference type="Google" id="ProtNLM"/>
    </source>
</evidence>
<name>A0ABC8RRM5_9AQUA</name>
<dbReference type="PANTHER" id="PTHR33730">
    <property type="entry name" value="OS05G0542732 PROTEIN-RELATED"/>
    <property type="match status" value="1"/>
</dbReference>
<reference evidence="2 3" key="1">
    <citation type="submission" date="2024-02" db="EMBL/GenBank/DDBJ databases">
        <authorList>
            <person name="Vignale AGUSTIN F."/>
            <person name="Sosa J E."/>
            <person name="Modenutti C."/>
        </authorList>
    </citation>
    <scope>NUCLEOTIDE SEQUENCE [LARGE SCALE GENOMIC DNA]</scope>
</reference>
<comment type="caution">
    <text evidence="2">The sequence shown here is derived from an EMBL/GenBank/DDBJ whole genome shotgun (WGS) entry which is preliminary data.</text>
</comment>
<evidence type="ECO:0000313" key="2">
    <source>
        <dbReference type="EMBL" id="CAK9147137.1"/>
    </source>
</evidence>
<feature type="compositionally biased region" description="Basic and acidic residues" evidence="1">
    <location>
        <begin position="27"/>
        <end position="48"/>
    </location>
</feature>
<proteinExistence type="predicted"/>
<evidence type="ECO:0000313" key="3">
    <source>
        <dbReference type="Proteomes" id="UP001642360"/>
    </source>
</evidence>
<dbReference type="Pfam" id="PF15697">
    <property type="entry name" value="DUF4666"/>
    <property type="match status" value="1"/>
</dbReference>
<sequence length="107" mass="11791">MAGLPRSEISFRRQGSSGLVWEDKLFSGELKQTKAKDEEDTDKAESIDPKPAMQRSRSNGNNAYRSMNITPALVDPPSPKASGCGICGLFGKPVATQPRKRRRNRKS</sequence>
<feature type="compositionally biased region" description="Polar residues" evidence="1">
    <location>
        <begin position="55"/>
        <end position="69"/>
    </location>
</feature>
<evidence type="ECO:0000256" key="1">
    <source>
        <dbReference type="SAM" id="MobiDB-lite"/>
    </source>
</evidence>
<dbReference type="AlphaFoldDB" id="A0ABC8RRM5"/>
<dbReference type="EMBL" id="CAUOFW020001647">
    <property type="protein sequence ID" value="CAK9147137.1"/>
    <property type="molecule type" value="Genomic_DNA"/>
</dbReference>
<dbReference type="InterPro" id="IPR031421">
    <property type="entry name" value="DUF4666"/>
</dbReference>
<gene>
    <name evidence="2" type="ORF">ILEXP_LOCUS15016</name>
</gene>
<protein>
    <recommendedName>
        <fullName evidence="4">MAPK kinase substrate protein</fullName>
    </recommendedName>
</protein>